<evidence type="ECO:0000256" key="5">
    <source>
        <dbReference type="PROSITE-ProRule" id="PRU00042"/>
    </source>
</evidence>
<dbReference type="GO" id="GO:0000981">
    <property type="term" value="F:DNA-binding transcription factor activity, RNA polymerase II-specific"/>
    <property type="evidence" value="ECO:0007669"/>
    <property type="project" value="TreeGrafter"/>
</dbReference>
<dbReference type="Gene3D" id="3.30.160.60">
    <property type="entry name" value="Classic Zinc Finger"/>
    <property type="match status" value="1"/>
</dbReference>
<dbReference type="EMBL" id="KL198016">
    <property type="protein sequence ID" value="KDQ21153.1"/>
    <property type="molecule type" value="Genomic_DNA"/>
</dbReference>
<dbReference type="AlphaFoldDB" id="A0A067MZH5"/>
<dbReference type="InterPro" id="IPR050329">
    <property type="entry name" value="GLI_C2H2-zinc-finger"/>
</dbReference>
<reference evidence="9" key="1">
    <citation type="journal article" date="2014" name="Proc. Natl. Acad. Sci. U.S.A.">
        <title>Extensive sampling of basidiomycete genomes demonstrates inadequacy of the white-rot/brown-rot paradigm for wood decay fungi.</title>
        <authorList>
            <person name="Riley R."/>
            <person name="Salamov A.A."/>
            <person name="Brown D.W."/>
            <person name="Nagy L.G."/>
            <person name="Floudas D."/>
            <person name="Held B.W."/>
            <person name="Levasseur A."/>
            <person name="Lombard V."/>
            <person name="Morin E."/>
            <person name="Otillar R."/>
            <person name="Lindquist E.A."/>
            <person name="Sun H."/>
            <person name="LaButti K.M."/>
            <person name="Schmutz J."/>
            <person name="Jabbour D."/>
            <person name="Luo H."/>
            <person name="Baker S.E."/>
            <person name="Pisabarro A.G."/>
            <person name="Walton J.D."/>
            <person name="Blanchette R.A."/>
            <person name="Henrissat B."/>
            <person name="Martin F."/>
            <person name="Cullen D."/>
            <person name="Hibbett D.S."/>
            <person name="Grigoriev I.V."/>
        </authorList>
    </citation>
    <scope>NUCLEOTIDE SEQUENCE [LARGE SCALE GENOMIC DNA]</scope>
    <source>
        <strain evidence="9">FD-172 SS1</strain>
    </source>
</reference>
<evidence type="ECO:0000256" key="4">
    <source>
        <dbReference type="ARBA" id="ARBA00022833"/>
    </source>
</evidence>
<evidence type="ECO:0000259" key="7">
    <source>
        <dbReference type="PROSITE" id="PS50157"/>
    </source>
</evidence>
<evidence type="ECO:0000256" key="2">
    <source>
        <dbReference type="ARBA" id="ARBA00022737"/>
    </source>
</evidence>
<dbReference type="GO" id="GO:0005634">
    <property type="term" value="C:nucleus"/>
    <property type="evidence" value="ECO:0007669"/>
    <property type="project" value="UniProtKB-ARBA"/>
</dbReference>
<dbReference type="HOGENOM" id="CLU_780715_0_0_1"/>
<dbReference type="PROSITE" id="PS00028">
    <property type="entry name" value="ZINC_FINGER_C2H2_1"/>
    <property type="match status" value="2"/>
</dbReference>
<name>A0A067MZH5_BOTB1</name>
<keyword evidence="3 5" id="KW-0863">Zinc-finger</keyword>
<feature type="compositionally biased region" description="Pro residues" evidence="6">
    <location>
        <begin position="237"/>
        <end position="247"/>
    </location>
</feature>
<dbReference type="GO" id="GO:0008270">
    <property type="term" value="F:zinc ion binding"/>
    <property type="evidence" value="ECO:0007669"/>
    <property type="project" value="UniProtKB-KW"/>
</dbReference>
<dbReference type="SUPFAM" id="SSF57667">
    <property type="entry name" value="beta-beta-alpha zinc fingers"/>
    <property type="match status" value="1"/>
</dbReference>
<gene>
    <name evidence="8" type="ORF">BOTBODRAFT_193891</name>
</gene>
<dbReference type="SMART" id="SM00355">
    <property type="entry name" value="ZnF_C2H2"/>
    <property type="match status" value="2"/>
</dbReference>
<keyword evidence="9" id="KW-1185">Reference proteome</keyword>
<evidence type="ECO:0000256" key="6">
    <source>
        <dbReference type="SAM" id="MobiDB-lite"/>
    </source>
</evidence>
<proteinExistence type="predicted"/>
<keyword evidence="1" id="KW-0479">Metal-binding</keyword>
<accession>A0A067MZH5</accession>
<feature type="domain" description="C2H2-type" evidence="7">
    <location>
        <begin position="74"/>
        <end position="104"/>
    </location>
</feature>
<dbReference type="STRING" id="930990.A0A067MZH5"/>
<protein>
    <recommendedName>
        <fullName evidence="7">C2H2-type domain-containing protein</fullName>
    </recommendedName>
</protein>
<keyword evidence="4" id="KW-0862">Zinc</keyword>
<dbReference type="OrthoDB" id="427030at2759"/>
<dbReference type="PROSITE" id="PS50157">
    <property type="entry name" value="ZINC_FINGER_C2H2_2"/>
    <property type="match status" value="2"/>
</dbReference>
<dbReference type="GO" id="GO:0000978">
    <property type="term" value="F:RNA polymerase II cis-regulatory region sequence-specific DNA binding"/>
    <property type="evidence" value="ECO:0007669"/>
    <property type="project" value="TreeGrafter"/>
</dbReference>
<evidence type="ECO:0000313" key="9">
    <source>
        <dbReference type="Proteomes" id="UP000027195"/>
    </source>
</evidence>
<dbReference type="PANTHER" id="PTHR19818:SF139">
    <property type="entry name" value="PAIR-RULE PROTEIN ODD-PAIRED"/>
    <property type="match status" value="1"/>
</dbReference>
<dbReference type="GO" id="GO:0045944">
    <property type="term" value="P:positive regulation of transcription by RNA polymerase II"/>
    <property type="evidence" value="ECO:0007669"/>
    <property type="project" value="UniProtKB-ARBA"/>
</dbReference>
<evidence type="ECO:0000313" key="8">
    <source>
        <dbReference type="EMBL" id="KDQ21153.1"/>
    </source>
</evidence>
<evidence type="ECO:0000256" key="1">
    <source>
        <dbReference type="ARBA" id="ARBA00022723"/>
    </source>
</evidence>
<dbReference type="InterPro" id="IPR013087">
    <property type="entry name" value="Znf_C2H2_type"/>
</dbReference>
<feature type="region of interest" description="Disordered" evidence="6">
    <location>
        <begin position="222"/>
        <end position="260"/>
    </location>
</feature>
<dbReference type="InParanoid" id="A0A067MZH5"/>
<dbReference type="InterPro" id="IPR036236">
    <property type="entry name" value="Znf_C2H2_sf"/>
</dbReference>
<keyword evidence="2" id="KW-0677">Repeat</keyword>
<evidence type="ECO:0000256" key="3">
    <source>
        <dbReference type="ARBA" id="ARBA00022771"/>
    </source>
</evidence>
<organism evidence="8 9">
    <name type="scientific">Botryobasidium botryosum (strain FD-172 SS1)</name>
    <dbReference type="NCBI Taxonomy" id="930990"/>
    <lineage>
        <taxon>Eukaryota</taxon>
        <taxon>Fungi</taxon>
        <taxon>Dikarya</taxon>
        <taxon>Basidiomycota</taxon>
        <taxon>Agaricomycotina</taxon>
        <taxon>Agaricomycetes</taxon>
        <taxon>Cantharellales</taxon>
        <taxon>Botryobasidiaceae</taxon>
        <taxon>Botryobasidium</taxon>
    </lineage>
</organism>
<feature type="domain" description="C2H2-type" evidence="7">
    <location>
        <begin position="105"/>
        <end position="134"/>
    </location>
</feature>
<sequence length="355" mass="38262">MNDGASRPVVNNPLKIPFSVGGLCIAEATVASRVMFPATLACFFGSTTITINIGLNVEQAPFPHRTMPPERITHPCTFLDCPRSFDKAHRLSRHINDVHTKAKIFMCSVQGCGHKVTQKSNLKSHMWTHMKGKRSARGAVISGRDIGKCVGHAWPAADLPPPTHASTARRPVLESAYQPLAESLIRPPDNTPTSAHSVQPASPLQYIASVSSQLRLYATAFPRRAPDTERGPTRLYSPPPFPPPPYPRGSHPSIGGHASIPLMPAASSGTFLGVGIHSSAAQRDPPLSSTSRDRFTRHNRTSAVWVPAPECVIADLHAVGSGSAPHPTMLAQTPAADFLDDCLSHLLPDPFRQDH</sequence>
<dbReference type="Proteomes" id="UP000027195">
    <property type="component" value="Unassembled WGS sequence"/>
</dbReference>
<dbReference type="PANTHER" id="PTHR19818">
    <property type="entry name" value="ZINC FINGER PROTEIN ZIC AND GLI"/>
    <property type="match status" value="1"/>
</dbReference>